<keyword evidence="3" id="KW-1185">Reference proteome</keyword>
<gene>
    <name evidence="2" type="primary">Necator_chrI.g857</name>
    <name evidence="2" type="ORF">RB195_004733</name>
</gene>
<protein>
    <submittedName>
        <fullName evidence="2">Uncharacterized protein</fullName>
    </submittedName>
</protein>
<organism evidence="2 3">
    <name type="scientific">Necator americanus</name>
    <name type="common">Human hookworm</name>
    <dbReference type="NCBI Taxonomy" id="51031"/>
    <lineage>
        <taxon>Eukaryota</taxon>
        <taxon>Metazoa</taxon>
        <taxon>Ecdysozoa</taxon>
        <taxon>Nematoda</taxon>
        <taxon>Chromadorea</taxon>
        <taxon>Rhabditida</taxon>
        <taxon>Rhabditina</taxon>
        <taxon>Rhabditomorpha</taxon>
        <taxon>Strongyloidea</taxon>
        <taxon>Ancylostomatidae</taxon>
        <taxon>Bunostominae</taxon>
        <taxon>Necator</taxon>
    </lineage>
</organism>
<evidence type="ECO:0000313" key="2">
    <source>
        <dbReference type="EMBL" id="KAK6726582.1"/>
    </source>
</evidence>
<dbReference type="EMBL" id="JAVFWL010000001">
    <property type="protein sequence ID" value="KAK6726582.1"/>
    <property type="molecule type" value="Genomic_DNA"/>
</dbReference>
<reference evidence="2 3" key="1">
    <citation type="submission" date="2023-08" db="EMBL/GenBank/DDBJ databases">
        <title>A Necator americanus chromosomal reference genome.</title>
        <authorList>
            <person name="Ilik V."/>
            <person name="Petrzelkova K.J."/>
            <person name="Pardy F."/>
            <person name="Fuh T."/>
            <person name="Niatou-Singa F.S."/>
            <person name="Gouil Q."/>
            <person name="Baker L."/>
            <person name="Ritchie M.E."/>
            <person name="Jex A.R."/>
            <person name="Gazzola D."/>
            <person name="Li H."/>
            <person name="Toshio Fujiwara R."/>
            <person name="Zhan B."/>
            <person name="Aroian R.V."/>
            <person name="Pafco B."/>
            <person name="Schwarz E.M."/>
        </authorList>
    </citation>
    <scope>NUCLEOTIDE SEQUENCE [LARGE SCALE GENOMIC DNA]</scope>
    <source>
        <strain evidence="2 3">Aroian</strain>
        <tissue evidence="2">Whole animal</tissue>
    </source>
</reference>
<proteinExistence type="predicted"/>
<comment type="caution">
    <text evidence="2">The sequence shown here is derived from an EMBL/GenBank/DDBJ whole genome shotgun (WGS) entry which is preliminary data.</text>
</comment>
<dbReference type="Proteomes" id="UP001303046">
    <property type="component" value="Unassembled WGS sequence"/>
</dbReference>
<name>A0ABR1BMQ6_NECAM</name>
<sequence>MRYRSYRRSTSRLSSLNRSSTLLPYSLYRLARSEGESVIQRAFHTTLNGHYPGLPWRSVSQLRRAASKSKSVSARQERRATLGSRPILLRSTRPQPSSHVASAPPSTFHPNSSIPITRNFESYPLAA</sequence>
<feature type="compositionally biased region" description="Polar residues" evidence="1">
    <location>
        <begin position="92"/>
        <end position="120"/>
    </location>
</feature>
<accession>A0ABR1BMQ6</accession>
<evidence type="ECO:0000313" key="3">
    <source>
        <dbReference type="Proteomes" id="UP001303046"/>
    </source>
</evidence>
<evidence type="ECO:0000256" key="1">
    <source>
        <dbReference type="SAM" id="MobiDB-lite"/>
    </source>
</evidence>
<feature type="region of interest" description="Disordered" evidence="1">
    <location>
        <begin position="67"/>
        <end position="127"/>
    </location>
</feature>